<dbReference type="PANTHER" id="PTHR33823:SF4">
    <property type="entry name" value="GENERAL STRESS PROTEIN 16O"/>
    <property type="match status" value="1"/>
</dbReference>
<dbReference type="PROSITE" id="PS51128">
    <property type="entry name" value="ZF_DKSA_2"/>
    <property type="match status" value="1"/>
</dbReference>
<feature type="compositionally biased region" description="Basic and acidic residues" evidence="5">
    <location>
        <begin position="27"/>
        <end position="39"/>
    </location>
</feature>
<dbReference type="InterPro" id="IPR000962">
    <property type="entry name" value="Znf_DskA_TraR"/>
</dbReference>
<feature type="region of interest" description="Disordered" evidence="5">
    <location>
        <begin position="27"/>
        <end position="57"/>
    </location>
</feature>
<name>A0ABW0S0K4_9BURK</name>
<dbReference type="SUPFAM" id="SSF57716">
    <property type="entry name" value="Glucocorticoid receptor-like (DNA-binding domain)"/>
    <property type="match status" value="1"/>
</dbReference>
<feature type="zinc finger region" description="dksA C4-type" evidence="4">
    <location>
        <begin position="92"/>
        <end position="116"/>
    </location>
</feature>
<proteinExistence type="predicted"/>
<dbReference type="RefSeq" id="WP_379770549.1">
    <property type="nucleotide sequence ID" value="NZ_JBHSMZ010000006.1"/>
</dbReference>
<dbReference type="Proteomes" id="UP001596086">
    <property type="component" value="Unassembled WGS sequence"/>
</dbReference>
<evidence type="ECO:0000313" key="7">
    <source>
        <dbReference type="EMBL" id="MFC5549053.1"/>
    </source>
</evidence>
<evidence type="ECO:0000256" key="4">
    <source>
        <dbReference type="PROSITE-ProRule" id="PRU00510"/>
    </source>
</evidence>
<dbReference type="Gene3D" id="1.20.120.910">
    <property type="entry name" value="DksA, coiled-coil domain"/>
    <property type="match status" value="1"/>
</dbReference>
<dbReference type="PANTHER" id="PTHR33823">
    <property type="entry name" value="RNA POLYMERASE-BINDING TRANSCRIPTION FACTOR DKSA-RELATED"/>
    <property type="match status" value="1"/>
</dbReference>
<evidence type="ECO:0000256" key="2">
    <source>
        <dbReference type="ARBA" id="ARBA00022771"/>
    </source>
</evidence>
<reference evidence="8" key="1">
    <citation type="journal article" date="2019" name="Int. J. Syst. Evol. Microbiol.">
        <title>The Global Catalogue of Microorganisms (GCM) 10K type strain sequencing project: providing services to taxonomists for standard genome sequencing and annotation.</title>
        <authorList>
            <consortium name="The Broad Institute Genomics Platform"/>
            <consortium name="The Broad Institute Genome Sequencing Center for Infectious Disease"/>
            <person name="Wu L."/>
            <person name="Ma J."/>
        </authorList>
    </citation>
    <scope>NUCLEOTIDE SEQUENCE [LARGE SCALE GENOMIC DNA]</scope>
    <source>
        <strain evidence="8">CGMCC 4.5798</strain>
    </source>
</reference>
<dbReference type="EMBL" id="JBHSMZ010000006">
    <property type="protein sequence ID" value="MFC5549053.1"/>
    <property type="molecule type" value="Genomic_DNA"/>
</dbReference>
<evidence type="ECO:0000256" key="3">
    <source>
        <dbReference type="ARBA" id="ARBA00022833"/>
    </source>
</evidence>
<feature type="domain" description="Zinc finger DksA/TraR C4-type" evidence="6">
    <location>
        <begin position="87"/>
        <end position="122"/>
    </location>
</feature>
<dbReference type="Pfam" id="PF01258">
    <property type="entry name" value="zf-dskA_traR"/>
    <property type="match status" value="1"/>
</dbReference>
<sequence length="132" mass="14267">MPPISSELQDQIGKRLRKDREDMLAAIHARTDGDTDDRPAISPMAHMGSNDDAPAGEMLSHNEEHLAEHESHLLADIDAALGRLEAGGYGICARCGMAIPEARLVATPTVQTCIGCQEEIEREQHTGRGPSM</sequence>
<keyword evidence="2" id="KW-0863">Zinc-finger</keyword>
<evidence type="ECO:0000259" key="6">
    <source>
        <dbReference type="Pfam" id="PF01258"/>
    </source>
</evidence>
<accession>A0ABW0S0K4</accession>
<evidence type="ECO:0000256" key="1">
    <source>
        <dbReference type="ARBA" id="ARBA00022723"/>
    </source>
</evidence>
<organism evidence="7 8">
    <name type="scientific">Massilia aerilata</name>
    <dbReference type="NCBI Taxonomy" id="453817"/>
    <lineage>
        <taxon>Bacteria</taxon>
        <taxon>Pseudomonadati</taxon>
        <taxon>Pseudomonadota</taxon>
        <taxon>Betaproteobacteria</taxon>
        <taxon>Burkholderiales</taxon>
        <taxon>Oxalobacteraceae</taxon>
        <taxon>Telluria group</taxon>
        <taxon>Massilia</taxon>
    </lineage>
</organism>
<keyword evidence="8" id="KW-1185">Reference proteome</keyword>
<evidence type="ECO:0000256" key="5">
    <source>
        <dbReference type="SAM" id="MobiDB-lite"/>
    </source>
</evidence>
<evidence type="ECO:0000313" key="8">
    <source>
        <dbReference type="Proteomes" id="UP001596086"/>
    </source>
</evidence>
<keyword evidence="1" id="KW-0479">Metal-binding</keyword>
<comment type="caution">
    <text evidence="7">The sequence shown here is derived from an EMBL/GenBank/DDBJ whole genome shotgun (WGS) entry which is preliminary data.</text>
</comment>
<gene>
    <name evidence="7" type="ORF">ACFPO9_11040</name>
</gene>
<keyword evidence="3" id="KW-0862">Zinc</keyword>
<protein>
    <submittedName>
        <fullName evidence="7">TraR/DksA family transcriptional regulator</fullName>
    </submittedName>
</protein>